<dbReference type="AlphaFoldDB" id="K5DJ02"/>
<organism evidence="1 2">
    <name type="scientific">Rhodopirellula baltica SH28</name>
    <dbReference type="NCBI Taxonomy" id="993517"/>
    <lineage>
        <taxon>Bacteria</taxon>
        <taxon>Pseudomonadati</taxon>
        <taxon>Planctomycetota</taxon>
        <taxon>Planctomycetia</taxon>
        <taxon>Pirellulales</taxon>
        <taxon>Pirellulaceae</taxon>
        <taxon>Rhodopirellula</taxon>
    </lineage>
</organism>
<dbReference type="EMBL" id="AMCW01000055">
    <property type="protein sequence ID" value="EKK02428.1"/>
    <property type="molecule type" value="Genomic_DNA"/>
</dbReference>
<evidence type="ECO:0000313" key="1">
    <source>
        <dbReference type="EMBL" id="EKK02428.1"/>
    </source>
</evidence>
<reference evidence="1 2" key="1">
    <citation type="journal article" date="2013" name="Mar. Genomics">
        <title>Expression of sulfatases in Rhodopirellula baltica and the diversity of sulfatases in the genus Rhodopirellula.</title>
        <authorList>
            <person name="Wegner C.E."/>
            <person name="Richter-Heitmann T."/>
            <person name="Klindworth A."/>
            <person name="Klockow C."/>
            <person name="Richter M."/>
            <person name="Achstetter T."/>
            <person name="Glockner F.O."/>
            <person name="Harder J."/>
        </authorList>
    </citation>
    <scope>NUCLEOTIDE SEQUENCE [LARGE SCALE GENOMIC DNA]</scope>
    <source>
        <strain evidence="1 2">SH28</strain>
    </source>
</reference>
<evidence type="ECO:0000313" key="2">
    <source>
        <dbReference type="Proteomes" id="UP000007993"/>
    </source>
</evidence>
<accession>K5DJ02</accession>
<comment type="caution">
    <text evidence="1">The sequence shown here is derived from an EMBL/GenBank/DDBJ whole genome shotgun (WGS) entry which is preliminary data.</text>
</comment>
<proteinExistence type="predicted"/>
<dbReference type="PATRIC" id="fig|993517.3.peg.2231"/>
<dbReference type="Proteomes" id="UP000007993">
    <property type="component" value="Unassembled WGS sequence"/>
</dbReference>
<gene>
    <name evidence="1" type="ORF">RBSH_02062</name>
</gene>
<sequence>MNLVVGQNGAVFFRSRGDAPGYVERGRWPFEKKRNFKSHASRWDPITKPSRVSTCLTQPP</sequence>
<name>K5DJ02_RHOBT</name>
<protein>
    <submittedName>
        <fullName evidence="1">Uncharacterized protein</fullName>
    </submittedName>
</protein>